<feature type="region of interest" description="Disordered" evidence="1">
    <location>
        <begin position="77"/>
        <end position="104"/>
    </location>
</feature>
<comment type="caution">
    <text evidence="2">The sequence shown here is derived from an EMBL/GenBank/DDBJ whole genome shotgun (WGS) entry which is preliminary data.</text>
</comment>
<gene>
    <name evidence="2" type="ORF">BU52_22585</name>
</gene>
<dbReference type="OrthoDB" id="3417795at2"/>
<accession>A0A081XMR6</accession>
<evidence type="ECO:0000313" key="3">
    <source>
        <dbReference type="Proteomes" id="UP000028341"/>
    </source>
</evidence>
<protein>
    <submittedName>
        <fullName evidence="2">Uncharacterized protein</fullName>
    </submittedName>
</protein>
<organism evidence="2 3">
    <name type="scientific">Streptomyces toyocaensis</name>
    <dbReference type="NCBI Taxonomy" id="55952"/>
    <lineage>
        <taxon>Bacteria</taxon>
        <taxon>Bacillati</taxon>
        <taxon>Actinomycetota</taxon>
        <taxon>Actinomycetes</taxon>
        <taxon>Kitasatosporales</taxon>
        <taxon>Streptomycetaceae</taxon>
        <taxon>Streptomyces</taxon>
    </lineage>
</organism>
<reference evidence="2 3" key="1">
    <citation type="submission" date="2014-02" db="EMBL/GenBank/DDBJ databases">
        <title>The genome announcement of Streptomyces toyocaensis NRRL15009.</title>
        <authorList>
            <person name="Hong H.-J."/>
            <person name="Kwun M.J."/>
        </authorList>
    </citation>
    <scope>NUCLEOTIDE SEQUENCE [LARGE SCALE GENOMIC DNA]</scope>
    <source>
        <strain evidence="2 3">NRRL 15009</strain>
    </source>
</reference>
<dbReference type="EMBL" id="JFCB01000022">
    <property type="protein sequence ID" value="KES04839.1"/>
    <property type="molecule type" value="Genomic_DNA"/>
</dbReference>
<proteinExistence type="predicted"/>
<dbReference type="STRING" id="55952.BU52_22585"/>
<dbReference type="AlphaFoldDB" id="A0A081XMR6"/>
<sequence length="104" mass="11071">MRPFAVADEGDRITDVERVRARDAFGIPAAEAAVCLVGGCHKDMDVVVAALARLGVPLHLLVARTPLDHEVVSVRGNGHGRIAGPNGCERSGLRRRPGRDQGLE</sequence>
<dbReference type="Proteomes" id="UP000028341">
    <property type="component" value="Unassembled WGS sequence"/>
</dbReference>
<dbReference type="eggNOG" id="ENOG502ZZX4">
    <property type="taxonomic scope" value="Bacteria"/>
</dbReference>
<evidence type="ECO:0000313" key="2">
    <source>
        <dbReference type="EMBL" id="KES04839.1"/>
    </source>
</evidence>
<dbReference type="RefSeq" id="WP_051858464.1">
    <property type="nucleotide sequence ID" value="NZ_JBFADL010000007.1"/>
</dbReference>
<keyword evidence="3" id="KW-1185">Reference proteome</keyword>
<name>A0A081XMR6_STRTO</name>
<evidence type="ECO:0000256" key="1">
    <source>
        <dbReference type="SAM" id="MobiDB-lite"/>
    </source>
</evidence>